<dbReference type="Proteomes" id="UP000237438">
    <property type="component" value="Unassembled WGS sequence"/>
</dbReference>
<evidence type="ECO:0000259" key="1">
    <source>
        <dbReference type="Pfam" id="PF20263"/>
    </source>
</evidence>
<proteinExistence type="predicted"/>
<dbReference type="AlphaFoldDB" id="A0A2S4PKS8"/>
<dbReference type="CDD" id="cd20273">
    <property type="entry name" value="Complex1_LYR_unchar"/>
    <property type="match status" value="1"/>
</dbReference>
<sequence>MQDIHTKSISLYRNLLRATSYFPDHFAQAIIHRHVVHRFKKARRRAIEASELESRRQSNGFRLILSSNASLNTIKKRLSYGYQKLGALNRAVEGDADCFLKVIMIAYGRVGRRRRELTKILLTDDPGNIPEDTAALVEILNGNGNVDKLLESQNPKGGPKFNAFLKSQCACRIKDVRDTIKELEPKIPKENIWGRSLPLKRVATIKKNWWSMVLKKLLPPVAREEFERLKGLSIGTIKQEWLVSKRKPAIPLQENNEMKDSLQWIHIFKTPIRDLDEALINMIKPTPFGLVLDESKIISPSKFNRPPIEKFIRSHRSMRRLYGKVWSLTPTMSKDEMTGKWNVEWGRGSSNYLAGRITQPCNRDIELFQDIDNSST</sequence>
<keyword evidence="3" id="KW-1185">Reference proteome</keyword>
<dbReference type="InterPro" id="IPR046896">
    <property type="entry name" value="Cup1-like_N"/>
</dbReference>
<dbReference type="EMBL" id="PEDP01002462">
    <property type="protein sequence ID" value="POS82646.1"/>
    <property type="molecule type" value="Genomic_DNA"/>
</dbReference>
<gene>
    <name evidence="2" type="ORF">EPUL_006575</name>
</gene>
<name>A0A2S4PKS8_9PEZI</name>
<comment type="caution">
    <text evidence="2">The sequence shown here is derived from an EMBL/GenBank/DDBJ whole genome shotgun (WGS) entry which is preliminary data.</text>
</comment>
<evidence type="ECO:0000313" key="3">
    <source>
        <dbReference type="Proteomes" id="UP000237438"/>
    </source>
</evidence>
<feature type="domain" description="LYR motif-containing protein Cup1-like N-terminal" evidence="1">
    <location>
        <begin position="11"/>
        <end position="117"/>
    </location>
</feature>
<reference evidence="2 3" key="1">
    <citation type="submission" date="2017-10" db="EMBL/GenBank/DDBJ databases">
        <title>Development of genomic resources for the powdery mildew, Erysiphe pulchra.</title>
        <authorList>
            <person name="Wadl P.A."/>
            <person name="Mack B.M."/>
            <person name="Moore G."/>
            <person name="Beltz S.B."/>
        </authorList>
    </citation>
    <scope>NUCLEOTIDE SEQUENCE [LARGE SCALE GENOMIC DNA]</scope>
    <source>
        <strain evidence="2">Cflorida</strain>
    </source>
</reference>
<dbReference type="Pfam" id="PF20263">
    <property type="entry name" value="LYRM2-like"/>
    <property type="match status" value="1"/>
</dbReference>
<protein>
    <recommendedName>
        <fullName evidence="1">LYR motif-containing protein Cup1-like N-terminal domain-containing protein</fullName>
    </recommendedName>
</protein>
<evidence type="ECO:0000313" key="2">
    <source>
        <dbReference type="EMBL" id="POS82646.1"/>
    </source>
</evidence>
<organism evidence="2 3">
    <name type="scientific">Erysiphe pulchra</name>
    <dbReference type="NCBI Taxonomy" id="225359"/>
    <lineage>
        <taxon>Eukaryota</taxon>
        <taxon>Fungi</taxon>
        <taxon>Dikarya</taxon>
        <taxon>Ascomycota</taxon>
        <taxon>Pezizomycotina</taxon>
        <taxon>Leotiomycetes</taxon>
        <taxon>Erysiphales</taxon>
        <taxon>Erysiphaceae</taxon>
        <taxon>Erysiphe</taxon>
    </lineage>
</organism>
<dbReference type="OrthoDB" id="5521299at2759"/>
<accession>A0A2S4PKS8</accession>